<dbReference type="EMBL" id="MHIF01000067">
    <property type="protein sequence ID" value="OGY45982.1"/>
    <property type="molecule type" value="Genomic_DNA"/>
</dbReference>
<reference evidence="1 2" key="1">
    <citation type="journal article" date="2016" name="Nat. Commun.">
        <title>Thousands of microbial genomes shed light on interconnected biogeochemical processes in an aquifer system.</title>
        <authorList>
            <person name="Anantharaman K."/>
            <person name="Brown C.T."/>
            <person name="Hug L.A."/>
            <person name="Sharon I."/>
            <person name="Castelle C.J."/>
            <person name="Probst A.J."/>
            <person name="Thomas B.C."/>
            <person name="Singh A."/>
            <person name="Wilkins M.J."/>
            <person name="Karaoz U."/>
            <person name="Brodie E.L."/>
            <person name="Williams K.H."/>
            <person name="Hubbard S.S."/>
            <person name="Banfield J.F."/>
        </authorList>
    </citation>
    <scope>NUCLEOTIDE SEQUENCE [LARGE SCALE GENOMIC DNA]</scope>
</reference>
<dbReference type="Proteomes" id="UP000178432">
    <property type="component" value="Unassembled WGS sequence"/>
</dbReference>
<dbReference type="AlphaFoldDB" id="A0A1G1Y130"/>
<proteinExistence type="predicted"/>
<dbReference type="InterPro" id="IPR011006">
    <property type="entry name" value="CheY-like_superfamily"/>
</dbReference>
<evidence type="ECO:0000313" key="2">
    <source>
        <dbReference type="Proteomes" id="UP000178432"/>
    </source>
</evidence>
<organism evidence="1 2">
    <name type="scientific">Candidatus Buchananbacteria bacterium RIFCSPHIGHO2_01_FULL_46_12</name>
    <dbReference type="NCBI Taxonomy" id="1797536"/>
    <lineage>
        <taxon>Bacteria</taxon>
        <taxon>Candidatus Buchananiibacteriota</taxon>
    </lineage>
</organism>
<gene>
    <name evidence="1" type="ORF">A2663_00975</name>
</gene>
<accession>A0A1G1Y130</accession>
<dbReference type="SUPFAM" id="SSF52172">
    <property type="entry name" value="CheY-like"/>
    <property type="match status" value="1"/>
</dbReference>
<dbReference type="Gene3D" id="3.40.50.2300">
    <property type="match status" value="1"/>
</dbReference>
<name>A0A1G1Y130_9BACT</name>
<protein>
    <submittedName>
        <fullName evidence="1">Uncharacterized protein</fullName>
    </submittedName>
</protein>
<sequence>MLEASIPIGGGAIETIAGWPGTEILRLIRQGAFKRFGNGHDLKAVILTMLGMEEQLEEIAGYNPDQLLVKPMEIYSIVEACKKAINQTAAVSA</sequence>
<evidence type="ECO:0000313" key="1">
    <source>
        <dbReference type="EMBL" id="OGY45982.1"/>
    </source>
</evidence>
<comment type="caution">
    <text evidence="1">The sequence shown here is derived from an EMBL/GenBank/DDBJ whole genome shotgun (WGS) entry which is preliminary data.</text>
</comment>